<dbReference type="GO" id="GO:0043022">
    <property type="term" value="F:ribosome binding"/>
    <property type="evidence" value="ECO:0007669"/>
    <property type="project" value="UniProtKB-UniRule"/>
</dbReference>
<evidence type="ECO:0000313" key="11">
    <source>
        <dbReference type="EMBL" id="KAF2760717.1"/>
    </source>
</evidence>
<dbReference type="GO" id="GO:0000049">
    <property type="term" value="F:tRNA binding"/>
    <property type="evidence" value="ECO:0007669"/>
    <property type="project" value="UniProtKB-UniRule"/>
</dbReference>
<sequence length="698" mass="76285">MSAQRFLDRTSKGIGVLNAAPVYESLPGFVRPEGNLRCCTYSPDGRFFAWASPEQVSVVDASLGHIVTTLPAQNVFELGFSPKGTFIITWQRPGKDEDGNAIKNLTVWQTVDPNAGSEGQRDSVGKFVQRSQTGWNLQYTPDEKICARTVTNEVQFYQSGDLGTVWNKLRVEGLTDFALSPGKSHSVAVFVPERKGSPAAVKVFNVPQFVTPVSQKTFFKGDKVQFKWNDPGTSLIVVAQTEVDKSNKSYYGESNMYILSANGAFDSRITLDKEGPIHDVTWSPNGKEFGVIYGFMPAKTTIFNSRAVAQHHFNLGPRNTILFSPHGRFVIVAGFGNLAGQMDIYDLEKDYAKITTIEGSNASVCEWSPDGKHILTATTSPRLRVDNGIRMYHVSGALMYNEDMHELYHVVWRPQTIQEQPLGDPMNPIPTPHASAVAYLGTRKTPSKPAGAYRPPGARGTSTPLHFKREDEGGAAFVNNGIASTSGGVNGFGKNRRREVPGAESAEALPPGAAPGGGVSLAGHDGDEALSKAALKNKKKREAKKAKEAAEKSQGLTADGDIPTGPNRSPERRDRQQRSRSKSDFDRRSQSNRRNHSNSRNPAHQRGKPSHSRIFTNNDENRATPPVAAAPPPDLTVTSPGGGSPHEKKVRALLKKIRAIDDLKMRQAGGEKLEDTQVKKITTESQIRKELEGLGFRE</sequence>
<keyword evidence="7 8" id="KW-0648">Protein biosynthesis</keyword>
<dbReference type="Gene3D" id="2.130.10.10">
    <property type="entry name" value="YVTN repeat-like/Quinoprotein amine dehydrogenase"/>
    <property type="match status" value="2"/>
</dbReference>
<feature type="compositionally biased region" description="Basic residues" evidence="9">
    <location>
        <begin position="535"/>
        <end position="544"/>
    </location>
</feature>
<reference evidence="11" key="1">
    <citation type="journal article" date="2020" name="Stud. Mycol.">
        <title>101 Dothideomycetes genomes: a test case for predicting lifestyles and emergence of pathogens.</title>
        <authorList>
            <person name="Haridas S."/>
            <person name="Albert R."/>
            <person name="Binder M."/>
            <person name="Bloem J."/>
            <person name="Labutti K."/>
            <person name="Salamov A."/>
            <person name="Andreopoulos B."/>
            <person name="Baker S."/>
            <person name="Barry K."/>
            <person name="Bills G."/>
            <person name="Bluhm B."/>
            <person name="Cannon C."/>
            <person name="Castanera R."/>
            <person name="Culley D."/>
            <person name="Daum C."/>
            <person name="Ezra D."/>
            <person name="Gonzalez J."/>
            <person name="Henrissat B."/>
            <person name="Kuo A."/>
            <person name="Liang C."/>
            <person name="Lipzen A."/>
            <person name="Lutzoni F."/>
            <person name="Magnuson J."/>
            <person name="Mondo S."/>
            <person name="Nolan M."/>
            <person name="Ohm R."/>
            <person name="Pangilinan J."/>
            <person name="Park H.-J."/>
            <person name="Ramirez L."/>
            <person name="Alfaro M."/>
            <person name="Sun H."/>
            <person name="Tritt A."/>
            <person name="Yoshinaga Y."/>
            <person name="Zwiers L.-H."/>
            <person name="Turgeon B."/>
            <person name="Goodwin S."/>
            <person name="Spatafora J."/>
            <person name="Crous P."/>
            <person name="Grigoriev I."/>
        </authorList>
    </citation>
    <scope>NUCLEOTIDE SEQUENCE</scope>
    <source>
        <strain evidence="11">CBS 121739</strain>
    </source>
</reference>
<dbReference type="AlphaFoldDB" id="A0A6A6WGG1"/>
<keyword evidence="5" id="KW-0677">Repeat</keyword>
<dbReference type="InterPro" id="IPR015943">
    <property type="entry name" value="WD40/YVTN_repeat-like_dom_sf"/>
</dbReference>
<feature type="compositionally biased region" description="Basic and acidic residues" evidence="9">
    <location>
        <begin position="569"/>
        <end position="589"/>
    </location>
</feature>
<protein>
    <recommendedName>
        <fullName evidence="2 8">Eukaryotic translation initiation factor 2A</fullName>
        <shortName evidence="8">eIF-2A</shortName>
    </recommendedName>
</protein>
<accession>A0A6A6WGG1</accession>
<evidence type="ECO:0000256" key="1">
    <source>
        <dbReference type="ARBA" id="ARBA00009573"/>
    </source>
</evidence>
<dbReference type="Proteomes" id="UP000799437">
    <property type="component" value="Unassembled WGS sequence"/>
</dbReference>
<dbReference type="GeneID" id="54489863"/>
<name>A0A6A6WGG1_9PEZI</name>
<dbReference type="InterPro" id="IPR013979">
    <property type="entry name" value="TIF_beta_prop-like"/>
</dbReference>
<evidence type="ECO:0000256" key="2">
    <source>
        <dbReference type="ARBA" id="ARBA00013819"/>
    </source>
</evidence>
<dbReference type="EMBL" id="ML996567">
    <property type="protein sequence ID" value="KAF2760717.1"/>
    <property type="molecule type" value="Genomic_DNA"/>
</dbReference>
<comment type="similarity">
    <text evidence="1 8">Belongs to the WD repeat EIF2A family.</text>
</comment>
<dbReference type="PANTHER" id="PTHR13227:SF0">
    <property type="entry name" value="EUKARYOTIC TRANSLATION INITIATION FACTOR 2A"/>
    <property type="match status" value="1"/>
</dbReference>
<feature type="domain" description="Translation initiation factor beta propellor-like" evidence="10">
    <location>
        <begin position="216"/>
        <end position="410"/>
    </location>
</feature>
<dbReference type="RefSeq" id="XP_033603168.1">
    <property type="nucleotide sequence ID" value="XM_033748809.1"/>
</dbReference>
<proteinExistence type="inferred from homology"/>
<evidence type="ECO:0000256" key="3">
    <source>
        <dbReference type="ARBA" id="ARBA00022540"/>
    </source>
</evidence>
<keyword evidence="12" id="KW-1185">Reference proteome</keyword>
<dbReference type="GO" id="GO:0022627">
    <property type="term" value="C:cytosolic small ribosomal subunit"/>
    <property type="evidence" value="ECO:0007669"/>
    <property type="project" value="TreeGrafter"/>
</dbReference>
<evidence type="ECO:0000256" key="9">
    <source>
        <dbReference type="SAM" id="MobiDB-lite"/>
    </source>
</evidence>
<evidence type="ECO:0000256" key="7">
    <source>
        <dbReference type="ARBA" id="ARBA00022917"/>
    </source>
</evidence>
<evidence type="ECO:0000256" key="8">
    <source>
        <dbReference type="PIRNR" id="PIRNR017222"/>
    </source>
</evidence>
<dbReference type="PANTHER" id="PTHR13227">
    <property type="entry name" value="EUKARYOTIC TRANSLATION INITIATION FACTOR 2A"/>
    <property type="match status" value="1"/>
</dbReference>
<dbReference type="GO" id="GO:0003729">
    <property type="term" value="F:mRNA binding"/>
    <property type="evidence" value="ECO:0007669"/>
    <property type="project" value="TreeGrafter"/>
</dbReference>
<gene>
    <name evidence="11" type="ORF">EJ05DRAFT_523880</name>
</gene>
<feature type="compositionally biased region" description="Low complexity" evidence="9">
    <location>
        <begin position="502"/>
        <end position="511"/>
    </location>
</feature>
<dbReference type="PIRSF" id="PIRSF017222">
    <property type="entry name" value="eIF2A"/>
    <property type="match status" value="1"/>
</dbReference>
<feature type="region of interest" description="Disordered" evidence="9">
    <location>
        <begin position="445"/>
        <end position="465"/>
    </location>
</feature>
<feature type="compositionally biased region" description="Basic residues" evidence="9">
    <location>
        <begin position="590"/>
        <end position="611"/>
    </location>
</feature>
<feature type="region of interest" description="Disordered" evidence="9">
    <location>
        <begin position="479"/>
        <end position="650"/>
    </location>
</feature>
<dbReference type="GO" id="GO:0006417">
    <property type="term" value="P:regulation of translation"/>
    <property type="evidence" value="ECO:0007669"/>
    <property type="project" value="UniProtKB-KW"/>
</dbReference>
<evidence type="ECO:0000259" key="10">
    <source>
        <dbReference type="Pfam" id="PF08662"/>
    </source>
</evidence>
<dbReference type="FunFam" id="2.130.10.10:FF:000596">
    <property type="entry name" value="Eukaryotic translation initiation factor 2A"/>
    <property type="match status" value="1"/>
</dbReference>
<keyword evidence="3 8" id="KW-0396">Initiation factor</keyword>
<dbReference type="SUPFAM" id="SSF82171">
    <property type="entry name" value="DPP6 N-terminal domain-like"/>
    <property type="match status" value="1"/>
</dbReference>
<organism evidence="11 12">
    <name type="scientific">Pseudovirgaria hyperparasitica</name>
    <dbReference type="NCBI Taxonomy" id="470096"/>
    <lineage>
        <taxon>Eukaryota</taxon>
        <taxon>Fungi</taxon>
        <taxon>Dikarya</taxon>
        <taxon>Ascomycota</taxon>
        <taxon>Pezizomycotina</taxon>
        <taxon>Dothideomycetes</taxon>
        <taxon>Dothideomycetes incertae sedis</taxon>
        <taxon>Acrospermales</taxon>
        <taxon>Acrospermaceae</taxon>
        <taxon>Pseudovirgaria</taxon>
    </lineage>
</organism>
<comment type="function">
    <text evidence="8">Functions in the early steps of protein synthesis of a small number of specific mRNAs. Acts by directing the binding of methionyl-tRNAi to 40S ribosomal subunits. In contrast to the eIF-2 complex, it binds methionyl-tRNAi to 40S subunits in a codon-dependent manner, whereas the eIF-2 complex binds methionyl-tRNAi to 40S subunits in a GTP-dependent manner.</text>
</comment>
<keyword evidence="6 8" id="KW-0810">Translation regulation</keyword>
<dbReference type="GO" id="GO:0003743">
    <property type="term" value="F:translation initiation factor activity"/>
    <property type="evidence" value="ECO:0007669"/>
    <property type="project" value="UniProtKB-UniRule"/>
</dbReference>
<evidence type="ECO:0000313" key="12">
    <source>
        <dbReference type="Proteomes" id="UP000799437"/>
    </source>
</evidence>
<keyword evidence="4" id="KW-0853">WD repeat</keyword>
<evidence type="ECO:0000256" key="5">
    <source>
        <dbReference type="ARBA" id="ARBA00022737"/>
    </source>
</evidence>
<dbReference type="InterPro" id="IPR011387">
    <property type="entry name" value="TIF2A"/>
</dbReference>
<evidence type="ECO:0000256" key="4">
    <source>
        <dbReference type="ARBA" id="ARBA00022574"/>
    </source>
</evidence>
<dbReference type="Pfam" id="PF08662">
    <property type="entry name" value="eIF2A"/>
    <property type="match status" value="1"/>
</dbReference>
<dbReference type="OrthoDB" id="2194683at2759"/>
<evidence type="ECO:0000256" key="6">
    <source>
        <dbReference type="ARBA" id="ARBA00022845"/>
    </source>
</evidence>